<dbReference type="Proteomes" id="UP000613768">
    <property type="component" value="Unassembled WGS sequence"/>
</dbReference>
<feature type="binding site" evidence="8">
    <location>
        <begin position="142"/>
        <end position="145"/>
    </location>
    <ligand>
        <name>GTP</name>
        <dbReference type="ChEBI" id="CHEBI:37565"/>
    </ligand>
</feature>
<evidence type="ECO:0000256" key="1">
    <source>
        <dbReference type="ARBA" id="ARBA00005870"/>
    </source>
</evidence>
<dbReference type="HAMAP" id="MF_00054_B">
    <property type="entry name" value="EF_G_EF_2_B"/>
    <property type="match status" value="1"/>
</dbReference>
<dbReference type="SUPFAM" id="SSF54980">
    <property type="entry name" value="EF-G C-terminal domain-like"/>
    <property type="match status" value="2"/>
</dbReference>
<comment type="caution">
    <text evidence="10">The sequence shown here is derived from an EMBL/GenBank/DDBJ whole genome shotgun (WGS) entry which is preliminary data.</text>
</comment>
<dbReference type="SUPFAM" id="SSF54211">
    <property type="entry name" value="Ribosomal protein S5 domain 2-like"/>
    <property type="match status" value="1"/>
</dbReference>
<dbReference type="EMBL" id="JACYTR010000010">
    <property type="protein sequence ID" value="MBD8525510.1"/>
    <property type="molecule type" value="Genomic_DNA"/>
</dbReference>
<dbReference type="Gene3D" id="2.40.30.10">
    <property type="entry name" value="Translation factors"/>
    <property type="match status" value="1"/>
</dbReference>
<dbReference type="InterPro" id="IPR035647">
    <property type="entry name" value="EFG_III/V"/>
</dbReference>
<sequence length="696" mass="76445">MARTTPIERYRNFGIMAHIDAGKTTTTERILFYTGVNHKIGEVHDGAATMDWMEQEQERGITITSAATTCFWQGMDKSLPTHRFNIIDTPGHVDFTIEVERSLRVLDGAVFVLCAVGGVQPQSETVWRQASKYSVPRLAFVNKMDRTGANFNKVISQLKSRLGAYPVPMQVPIGAEDNFEGVVDLLKMKAIVWDMSTQGNTFTYADIPANLKDECETARSFMVEAAAEADEDLMNKYLEEGELSEDEVIAGIRARTLRCEVIPAFCGTAFKNKGVQAMLDAVVSYLPSPADRPAVKGVDESEKEAERKVGDKEPFSALAFKIMTDPFVGSLTFFRVYSGTLSAGDQVFNPVKGKKERIGRILQMHANNREEIKEVLAGDIAAAVGLKDVTTGDTLCALDNVITLERMIFPDPVISMAVEPKTKSDQEKMGIALGRLAQEDPSFRVRTDEESGQTIISGMGELHLEILVDRMKREFNVEANVGKPQVAYRETIRKMVKQEGKFVRQSGGRGQYGHIVIEMEPQERGAGYSFESAIVGGVVPKEYVSASDKGIQEAMSTGIIAGYPVVDIKVRAVDGSFHDVDSNEMAFKIAGSMAFKEAMSKASPVLLEPIMKVEVVTPEDYMGDVMGDLSRRRGVLQGSDDSPSGKVINAMVPLGEMFGYATSLRSATQGRATYTMEFDHYAEAPANIAEQVVKKS</sequence>
<dbReference type="FunFam" id="3.30.70.870:FF:000001">
    <property type="entry name" value="Elongation factor G"/>
    <property type="match status" value="1"/>
</dbReference>
<dbReference type="Gene3D" id="3.30.230.10">
    <property type="match status" value="1"/>
</dbReference>
<dbReference type="CDD" id="cd04088">
    <property type="entry name" value="EFG_mtEFG_II"/>
    <property type="match status" value="1"/>
</dbReference>
<dbReference type="GO" id="GO:0005737">
    <property type="term" value="C:cytoplasm"/>
    <property type="evidence" value="ECO:0007669"/>
    <property type="project" value="UniProtKB-SubCell"/>
</dbReference>
<keyword evidence="3 8" id="KW-0547">Nucleotide-binding</keyword>
<evidence type="ECO:0000256" key="2">
    <source>
        <dbReference type="ARBA" id="ARBA00017872"/>
    </source>
</evidence>
<dbReference type="PANTHER" id="PTHR43261">
    <property type="entry name" value="TRANSLATION ELONGATION FACTOR G-RELATED"/>
    <property type="match status" value="1"/>
</dbReference>
<dbReference type="NCBIfam" id="NF009381">
    <property type="entry name" value="PRK12740.1-5"/>
    <property type="match status" value="1"/>
</dbReference>
<dbReference type="SMART" id="SM00838">
    <property type="entry name" value="EFG_C"/>
    <property type="match status" value="1"/>
</dbReference>
<dbReference type="InterPro" id="IPR027417">
    <property type="entry name" value="P-loop_NTPase"/>
</dbReference>
<dbReference type="GO" id="GO:0003746">
    <property type="term" value="F:translation elongation factor activity"/>
    <property type="evidence" value="ECO:0007669"/>
    <property type="project" value="UniProtKB-UniRule"/>
</dbReference>
<dbReference type="InterPro" id="IPR035649">
    <property type="entry name" value="EFG_V"/>
</dbReference>
<accession>A0AAW3ZHC4</accession>
<dbReference type="Pfam" id="PF03144">
    <property type="entry name" value="GTP_EFTU_D2"/>
    <property type="match status" value="1"/>
</dbReference>
<dbReference type="Pfam" id="PF14492">
    <property type="entry name" value="EFG_III"/>
    <property type="match status" value="1"/>
</dbReference>
<protein>
    <recommendedName>
        <fullName evidence="2 8">Elongation factor G</fullName>
        <shortName evidence="8">EF-G</shortName>
    </recommendedName>
</protein>
<dbReference type="GO" id="GO:0005525">
    <property type="term" value="F:GTP binding"/>
    <property type="evidence" value="ECO:0007669"/>
    <property type="project" value="UniProtKB-UniRule"/>
</dbReference>
<dbReference type="GO" id="GO:0097216">
    <property type="term" value="F:guanosine tetraphosphate binding"/>
    <property type="evidence" value="ECO:0007669"/>
    <property type="project" value="UniProtKB-ARBA"/>
</dbReference>
<dbReference type="Pfam" id="PF03764">
    <property type="entry name" value="EFG_IV"/>
    <property type="match status" value="1"/>
</dbReference>
<dbReference type="PROSITE" id="PS00301">
    <property type="entry name" value="G_TR_1"/>
    <property type="match status" value="1"/>
</dbReference>
<evidence type="ECO:0000256" key="8">
    <source>
        <dbReference type="HAMAP-Rule" id="MF_00054"/>
    </source>
</evidence>
<proteinExistence type="inferred from homology"/>
<dbReference type="CDD" id="cd03713">
    <property type="entry name" value="EFG_mtEFG_C"/>
    <property type="match status" value="1"/>
</dbReference>
<feature type="domain" description="Tr-type G" evidence="9">
    <location>
        <begin position="8"/>
        <end position="290"/>
    </location>
</feature>
<feature type="binding site" evidence="8">
    <location>
        <begin position="88"/>
        <end position="92"/>
    </location>
    <ligand>
        <name>GTP</name>
        <dbReference type="ChEBI" id="CHEBI:37565"/>
    </ligand>
</feature>
<dbReference type="GO" id="GO:0032790">
    <property type="term" value="P:ribosome disassembly"/>
    <property type="evidence" value="ECO:0007669"/>
    <property type="project" value="TreeGrafter"/>
</dbReference>
<dbReference type="GO" id="GO:0003924">
    <property type="term" value="F:GTPase activity"/>
    <property type="evidence" value="ECO:0007669"/>
    <property type="project" value="InterPro"/>
</dbReference>
<keyword evidence="8" id="KW-0963">Cytoplasm</keyword>
<dbReference type="InterPro" id="IPR014721">
    <property type="entry name" value="Ribsml_uS5_D2-typ_fold_subgr"/>
</dbReference>
<dbReference type="NCBIfam" id="NF009379">
    <property type="entry name" value="PRK12740.1-3"/>
    <property type="match status" value="1"/>
</dbReference>
<gene>
    <name evidence="8 10" type="primary">fusA</name>
    <name evidence="10" type="ORF">IFO71_07110</name>
</gene>
<dbReference type="InterPro" id="IPR009000">
    <property type="entry name" value="Transl_B-barrel_sf"/>
</dbReference>
<dbReference type="FunFam" id="2.40.30.10:FF:000006">
    <property type="entry name" value="Elongation factor G"/>
    <property type="match status" value="1"/>
</dbReference>
<dbReference type="CDD" id="cd16262">
    <property type="entry name" value="EFG_III"/>
    <property type="match status" value="1"/>
</dbReference>
<dbReference type="CDD" id="cd01886">
    <property type="entry name" value="EF-G"/>
    <property type="match status" value="1"/>
</dbReference>
<dbReference type="FunFam" id="3.30.230.10:FF:000003">
    <property type="entry name" value="Elongation factor G"/>
    <property type="match status" value="1"/>
</dbReference>
<dbReference type="SUPFAM" id="SSF52540">
    <property type="entry name" value="P-loop containing nucleoside triphosphate hydrolases"/>
    <property type="match status" value="1"/>
</dbReference>
<dbReference type="InterPro" id="IPR047872">
    <property type="entry name" value="EFG_IV"/>
</dbReference>
<keyword evidence="4 8" id="KW-0251">Elongation factor</keyword>
<feature type="binding site" evidence="8">
    <location>
        <begin position="17"/>
        <end position="24"/>
    </location>
    <ligand>
        <name>GTP</name>
        <dbReference type="ChEBI" id="CHEBI:37565"/>
    </ligand>
</feature>
<dbReference type="InterPro" id="IPR004161">
    <property type="entry name" value="EFTu-like_2"/>
</dbReference>
<reference evidence="10 11" key="1">
    <citation type="submission" date="2020-09" db="EMBL/GenBank/DDBJ databases">
        <title>Pseudoxanthomonas sp. CAU 1598 isolated from sand of Yaerae Beach.</title>
        <authorList>
            <person name="Kim W."/>
        </authorList>
    </citation>
    <scope>NUCLEOTIDE SEQUENCE [LARGE SCALE GENOMIC DNA]</scope>
    <source>
        <strain evidence="10 11">CAU 1598</strain>
    </source>
</reference>
<dbReference type="AlphaFoldDB" id="A0AAW3ZHC4"/>
<dbReference type="InterPro" id="IPR020568">
    <property type="entry name" value="Ribosomal_Su5_D2-typ_SF"/>
</dbReference>
<evidence type="ECO:0000256" key="7">
    <source>
        <dbReference type="ARBA" id="ARBA00024731"/>
    </source>
</evidence>
<dbReference type="SUPFAM" id="SSF50447">
    <property type="entry name" value="Translation proteins"/>
    <property type="match status" value="1"/>
</dbReference>
<dbReference type="InterPro" id="IPR004540">
    <property type="entry name" value="Transl_elong_EFG/EF2"/>
</dbReference>
<comment type="function">
    <text evidence="7 8">Catalyzes the GTP-dependent ribosomal translocation step during translation elongation. During this step, the ribosome changes from the pre-translocational (PRE) to the post-translocational (POST) state as the newly formed A-site-bound peptidyl-tRNA and P-site-bound deacylated tRNA move to the P and E sites, respectively. Catalyzes the coordinated movement of the two tRNA molecules, the mRNA and conformational changes in the ribosome.</text>
</comment>
<keyword evidence="5 8" id="KW-0648">Protein biosynthesis</keyword>
<dbReference type="Gene3D" id="3.40.50.300">
    <property type="entry name" value="P-loop containing nucleotide triphosphate hydrolases"/>
    <property type="match status" value="1"/>
</dbReference>
<dbReference type="InterPro" id="IPR031157">
    <property type="entry name" value="G_TR_CS"/>
</dbReference>
<evidence type="ECO:0000256" key="6">
    <source>
        <dbReference type="ARBA" id="ARBA00023134"/>
    </source>
</evidence>
<dbReference type="FunFam" id="3.30.70.240:FF:000001">
    <property type="entry name" value="Elongation factor G"/>
    <property type="match status" value="1"/>
</dbReference>
<dbReference type="Gene3D" id="3.30.70.870">
    <property type="entry name" value="Elongation Factor G (Translational Gtpase), domain 3"/>
    <property type="match status" value="1"/>
</dbReference>
<dbReference type="SMART" id="SM00889">
    <property type="entry name" value="EFG_IV"/>
    <property type="match status" value="1"/>
</dbReference>
<dbReference type="CDD" id="cd01434">
    <property type="entry name" value="EFG_mtEFG1_IV"/>
    <property type="match status" value="1"/>
</dbReference>
<keyword evidence="6 8" id="KW-0342">GTP-binding</keyword>
<dbReference type="InterPro" id="IPR005225">
    <property type="entry name" value="Small_GTP-bd"/>
</dbReference>
<dbReference type="InterPro" id="IPR000795">
    <property type="entry name" value="T_Tr_GTP-bd_dom"/>
</dbReference>
<comment type="subcellular location">
    <subcellularLocation>
        <location evidence="8">Cytoplasm</location>
    </subcellularLocation>
</comment>
<dbReference type="InterPro" id="IPR041095">
    <property type="entry name" value="EFG_II"/>
</dbReference>
<evidence type="ECO:0000259" key="9">
    <source>
        <dbReference type="PROSITE" id="PS51722"/>
    </source>
</evidence>
<dbReference type="PROSITE" id="PS51722">
    <property type="entry name" value="G_TR_2"/>
    <property type="match status" value="1"/>
</dbReference>
<comment type="similarity">
    <text evidence="1 8">Belongs to the TRAFAC class translation factor GTPase superfamily. Classic translation factor GTPase family. EF-G/EF-2 subfamily.</text>
</comment>
<dbReference type="PANTHER" id="PTHR43261:SF1">
    <property type="entry name" value="RIBOSOME-RELEASING FACTOR 2, MITOCHONDRIAL"/>
    <property type="match status" value="1"/>
</dbReference>
<dbReference type="Pfam" id="PF00009">
    <property type="entry name" value="GTP_EFTU"/>
    <property type="match status" value="1"/>
</dbReference>
<dbReference type="RefSeq" id="WP_192028863.1">
    <property type="nucleotide sequence ID" value="NZ_JACYTR010000010.1"/>
</dbReference>
<evidence type="ECO:0000313" key="11">
    <source>
        <dbReference type="Proteomes" id="UP000613768"/>
    </source>
</evidence>
<keyword evidence="11" id="KW-1185">Reference proteome</keyword>
<dbReference type="InterPro" id="IPR000640">
    <property type="entry name" value="EFG_V-like"/>
</dbReference>
<dbReference type="NCBIfam" id="TIGR00484">
    <property type="entry name" value="EF-G"/>
    <property type="match status" value="1"/>
</dbReference>
<dbReference type="Gene3D" id="3.30.70.240">
    <property type="match status" value="1"/>
</dbReference>
<dbReference type="FunFam" id="3.40.50.300:FF:000029">
    <property type="entry name" value="Elongation factor G"/>
    <property type="match status" value="1"/>
</dbReference>
<evidence type="ECO:0000256" key="4">
    <source>
        <dbReference type="ARBA" id="ARBA00022768"/>
    </source>
</evidence>
<evidence type="ECO:0000313" key="10">
    <source>
        <dbReference type="EMBL" id="MBD8525510.1"/>
    </source>
</evidence>
<evidence type="ECO:0000256" key="3">
    <source>
        <dbReference type="ARBA" id="ARBA00022741"/>
    </source>
</evidence>
<dbReference type="InterPro" id="IPR005517">
    <property type="entry name" value="Transl_elong_EFG/EF2_IV"/>
</dbReference>
<dbReference type="InterPro" id="IPR009022">
    <property type="entry name" value="EFG_III"/>
</dbReference>
<evidence type="ECO:0000256" key="5">
    <source>
        <dbReference type="ARBA" id="ARBA00022917"/>
    </source>
</evidence>
<dbReference type="NCBIfam" id="TIGR00231">
    <property type="entry name" value="small_GTP"/>
    <property type="match status" value="1"/>
</dbReference>
<organism evidence="10 11">
    <name type="scientific">Pseudomarimonas arenosa</name>
    <dbReference type="NCBI Taxonomy" id="2774145"/>
    <lineage>
        <taxon>Bacteria</taxon>
        <taxon>Pseudomonadati</taxon>
        <taxon>Pseudomonadota</taxon>
        <taxon>Gammaproteobacteria</taxon>
        <taxon>Lysobacterales</taxon>
        <taxon>Lysobacteraceae</taxon>
        <taxon>Pseudomarimonas</taxon>
    </lineage>
</organism>
<name>A0AAW3ZHC4_9GAMM</name>
<dbReference type="Pfam" id="PF00679">
    <property type="entry name" value="EFG_C"/>
    <property type="match status" value="1"/>
</dbReference>
<dbReference type="PRINTS" id="PR00315">
    <property type="entry name" value="ELONGATNFCT"/>
</dbReference>